<name>A0ABN3XRP1_9ACTN</name>
<proteinExistence type="predicted"/>
<dbReference type="InterPro" id="IPR058154">
    <property type="entry name" value="Bxb1_TTP-like"/>
</dbReference>
<evidence type="ECO:0000313" key="1">
    <source>
        <dbReference type="EMBL" id="GAA2990821.1"/>
    </source>
</evidence>
<sequence>MPRGNPGALALGPGTLYIAPLGTPEIPDNDLVTPWASVSAGWIQLGYTAEGSTFNYSVDTENVEVAEELDPIAVALTSREMNIDFALAQITATNLKTALNGGTITAGAGAVTFEPPQLGEEVRTMLGWESEDHTERWIYRKCLQTGGMEMSRQKGAAKATISCSFKLEKPLNGGAPFKAILDMARL</sequence>
<dbReference type="EMBL" id="BAAAWD010000004">
    <property type="protein sequence ID" value="GAA2990821.1"/>
    <property type="molecule type" value="Genomic_DNA"/>
</dbReference>
<evidence type="ECO:0000313" key="2">
    <source>
        <dbReference type="Proteomes" id="UP001499930"/>
    </source>
</evidence>
<dbReference type="Proteomes" id="UP001499930">
    <property type="component" value="Unassembled WGS sequence"/>
</dbReference>
<reference evidence="1 2" key="1">
    <citation type="journal article" date="2019" name="Int. J. Syst. Evol. Microbiol.">
        <title>The Global Catalogue of Microorganisms (GCM) 10K type strain sequencing project: providing services to taxonomists for standard genome sequencing and annotation.</title>
        <authorList>
            <consortium name="The Broad Institute Genomics Platform"/>
            <consortium name="The Broad Institute Genome Sequencing Center for Infectious Disease"/>
            <person name="Wu L."/>
            <person name="Ma J."/>
        </authorList>
    </citation>
    <scope>NUCLEOTIDE SEQUENCE [LARGE SCALE GENOMIC DNA]</scope>
    <source>
        <strain evidence="1 2">JCM 3106</strain>
    </source>
</reference>
<evidence type="ECO:0008006" key="3">
    <source>
        <dbReference type="Google" id="ProtNLM"/>
    </source>
</evidence>
<comment type="caution">
    <text evidence="1">The sequence shown here is derived from an EMBL/GenBank/DDBJ whole genome shotgun (WGS) entry which is preliminary data.</text>
</comment>
<keyword evidence="2" id="KW-1185">Reference proteome</keyword>
<dbReference type="Pfam" id="PF25681">
    <property type="entry name" value="Phage_TTP_17"/>
    <property type="match status" value="1"/>
</dbReference>
<organism evidence="1 2">
    <name type="scientific">Streptosporangium longisporum</name>
    <dbReference type="NCBI Taxonomy" id="46187"/>
    <lineage>
        <taxon>Bacteria</taxon>
        <taxon>Bacillati</taxon>
        <taxon>Actinomycetota</taxon>
        <taxon>Actinomycetes</taxon>
        <taxon>Streptosporangiales</taxon>
        <taxon>Streptosporangiaceae</taxon>
        <taxon>Streptosporangium</taxon>
    </lineage>
</organism>
<accession>A0ABN3XRP1</accession>
<gene>
    <name evidence="1" type="ORF">GCM10017559_08610</name>
</gene>
<protein>
    <recommendedName>
        <fullName evidence="3">Phage tail protein</fullName>
    </recommendedName>
</protein>
<dbReference type="RefSeq" id="WP_344888561.1">
    <property type="nucleotide sequence ID" value="NZ_BAAAWD010000004.1"/>
</dbReference>